<keyword evidence="2" id="KW-0349">Heme</keyword>
<evidence type="ECO:0000256" key="1">
    <source>
        <dbReference type="ARBA" id="ARBA00010617"/>
    </source>
</evidence>
<evidence type="ECO:0008006" key="9">
    <source>
        <dbReference type="Google" id="ProtNLM"/>
    </source>
</evidence>
<keyword evidence="8" id="KW-1185">Reference proteome</keyword>
<name>A0A1W0A9Y9_9STRA</name>
<accession>A0A1W0A9Y9</accession>
<dbReference type="InterPro" id="IPR001128">
    <property type="entry name" value="Cyt_P450"/>
</dbReference>
<organism evidence="7 8">
    <name type="scientific">Thraustotheca clavata</name>
    <dbReference type="NCBI Taxonomy" id="74557"/>
    <lineage>
        <taxon>Eukaryota</taxon>
        <taxon>Sar</taxon>
        <taxon>Stramenopiles</taxon>
        <taxon>Oomycota</taxon>
        <taxon>Saprolegniomycetes</taxon>
        <taxon>Saprolegniales</taxon>
        <taxon>Achlyaceae</taxon>
        <taxon>Thraustotheca</taxon>
    </lineage>
</organism>
<gene>
    <name evidence="7" type="ORF">THRCLA_00897</name>
</gene>
<keyword evidence="6" id="KW-0503">Monooxygenase</keyword>
<comment type="similarity">
    <text evidence="1">Belongs to the cytochrome P450 family.</text>
</comment>
<evidence type="ECO:0000256" key="6">
    <source>
        <dbReference type="ARBA" id="ARBA00023033"/>
    </source>
</evidence>
<reference evidence="7 8" key="1">
    <citation type="journal article" date="2014" name="Genome Biol. Evol.">
        <title>The secreted proteins of Achlya hypogyna and Thraustotheca clavata identify the ancestral oomycete secretome and reveal gene acquisitions by horizontal gene transfer.</title>
        <authorList>
            <person name="Misner I."/>
            <person name="Blouin N."/>
            <person name="Leonard G."/>
            <person name="Richards T.A."/>
            <person name="Lane C.E."/>
        </authorList>
    </citation>
    <scope>NUCLEOTIDE SEQUENCE [LARGE SCALE GENOMIC DNA]</scope>
    <source>
        <strain evidence="7 8">ATCC 34112</strain>
    </source>
</reference>
<dbReference type="PANTHER" id="PTHR24286">
    <property type="entry name" value="CYTOCHROME P450 26"/>
    <property type="match status" value="1"/>
</dbReference>
<dbReference type="GO" id="GO:0016705">
    <property type="term" value="F:oxidoreductase activity, acting on paired donors, with incorporation or reduction of molecular oxygen"/>
    <property type="evidence" value="ECO:0007669"/>
    <property type="project" value="InterPro"/>
</dbReference>
<dbReference type="Gene3D" id="1.10.630.10">
    <property type="entry name" value="Cytochrome P450"/>
    <property type="match status" value="1"/>
</dbReference>
<dbReference type="GO" id="GO:0004497">
    <property type="term" value="F:monooxygenase activity"/>
    <property type="evidence" value="ECO:0007669"/>
    <property type="project" value="UniProtKB-KW"/>
</dbReference>
<sequence length="460" mass="51433">MGNLHTIQSDPSQLPPSKREKNIFKLIQFAKDPRGTLERCRDHHGDLFLLESAVVHEKIVGFCGPEMLKQYDEKVAQGIIVREGAFPPGIIELLGNILPTLDGEIHDERKVAVMEAFSPDQLQLYKPIIYDIIEKDYQLWANQNGQISIALNVKKMVFKVFLAILYGVTPADYDNTHDRFRAFVDGYIHAIPKSAKKAHPDGISSKKTILDELIAPAIKESQQRVANSTAIPCVLDVLIAKNQLPLDVIHEEAFHFLFAGLGGVQCLVVNTFTAEIVHSQVAAKLHQSLEAFTATYPNPLEHLNELGYANHFLTEVTRIYRAGPTQLFTRTTEDIEFTTADGVFKIPKGALAVAGLEATSTHPNIWSEPMIFNPDRYAQERDESYMRCPFSIGKQVGGRKCAGYSLAMLILQCALVARFDYTWEMTPNQDYTLEIGSSTPMPVGHLVAVDFKRKSFTTCK</sequence>
<keyword evidence="4" id="KW-0560">Oxidoreductase</keyword>
<keyword evidence="5" id="KW-0408">Iron</keyword>
<dbReference type="Pfam" id="PF00067">
    <property type="entry name" value="p450"/>
    <property type="match status" value="1"/>
</dbReference>
<comment type="caution">
    <text evidence="7">The sequence shown here is derived from an EMBL/GenBank/DDBJ whole genome shotgun (WGS) entry which is preliminary data.</text>
</comment>
<dbReference type="PANTHER" id="PTHR24286:SF384">
    <property type="entry name" value="P450, PUTATIVE (EUROFUNG)-RELATED"/>
    <property type="match status" value="1"/>
</dbReference>
<evidence type="ECO:0000256" key="4">
    <source>
        <dbReference type="ARBA" id="ARBA00023002"/>
    </source>
</evidence>
<proteinExistence type="inferred from homology"/>
<evidence type="ECO:0000313" key="7">
    <source>
        <dbReference type="EMBL" id="OQS07093.1"/>
    </source>
</evidence>
<dbReference type="InterPro" id="IPR036396">
    <property type="entry name" value="Cyt_P450_sf"/>
</dbReference>
<dbReference type="EMBL" id="JNBS01000278">
    <property type="protein sequence ID" value="OQS07093.1"/>
    <property type="molecule type" value="Genomic_DNA"/>
</dbReference>
<dbReference type="GO" id="GO:0016125">
    <property type="term" value="P:sterol metabolic process"/>
    <property type="evidence" value="ECO:0007669"/>
    <property type="project" value="TreeGrafter"/>
</dbReference>
<evidence type="ECO:0000313" key="8">
    <source>
        <dbReference type="Proteomes" id="UP000243217"/>
    </source>
</evidence>
<dbReference type="Proteomes" id="UP000243217">
    <property type="component" value="Unassembled WGS sequence"/>
</dbReference>
<protein>
    <recommendedName>
        <fullName evidence="9">Cytochrome P450</fullName>
    </recommendedName>
</protein>
<evidence type="ECO:0000256" key="3">
    <source>
        <dbReference type="ARBA" id="ARBA00022723"/>
    </source>
</evidence>
<dbReference type="GO" id="GO:0020037">
    <property type="term" value="F:heme binding"/>
    <property type="evidence" value="ECO:0007669"/>
    <property type="project" value="InterPro"/>
</dbReference>
<evidence type="ECO:0000256" key="5">
    <source>
        <dbReference type="ARBA" id="ARBA00023004"/>
    </source>
</evidence>
<dbReference type="STRING" id="74557.A0A1W0A9Y9"/>
<dbReference type="GO" id="GO:0005506">
    <property type="term" value="F:iron ion binding"/>
    <property type="evidence" value="ECO:0007669"/>
    <property type="project" value="InterPro"/>
</dbReference>
<dbReference type="OrthoDB" id="79250at2759"/>
<dbReference type="SUPFAM" id="SSF48264">
    <property type="entry name" value="Cytochrome P450"/>
    <property type="match status" value="1"/>
</dbReference>
<dbReference type="AlphaFoldDB" id="A0A1W0A9Y9"/>
<evidence type="ECO:0000256" key="2">
    <source>
        <dbReference type="ARBA" id="ARBA00022617"/>
    </source>
</evidence>
<keyword evidence="3" id="KW-0479">Metal-binding</keyword>